<evidence type="ECO:0000256" key="1">
    <source>
        <dbReference type="SAM" id="MobiDB-lite"/>
    </source>
</evidence>
<feature type="compositionally biased region" description="Basic residues" evidence="1">
    <location>
        <begin position="50"/>
        <end position="64"/>
    </location>
</feature>
<feature type="non-terminal residue" evidence="3">
    <location>
        <position position="1"/>
    </location>
</feature>
<comment type="caution">
    <text evidence="3">The sequence shown here is derived from an EMBL/GenBank/DDBJ whole genome shotgun (WGS) entry which is preliminary data.</text>
</comment>
<accession>A0A133P180</accession>
<feature type="compositionally biased region" description="Low complexity" evidence="1">
    <location>
        <begin position="105"/>
        <end position="126"/>
    </location>
</feature>
<keyword evidence="2" id="KW-0812">Transmembrane</keyword>
<organism evidence="3 4">
    <name type="scientific">Gardnerella vaginalis</name>
    <dbReference type="NCBI Taxonomy" id="2702"/>
    <lineage>
        <taxon>Bacteria</taxon>
        <taxon>Bacillati</taxon>
        <taxon>Actinomycetota</taxon>
        <taxon>Actinomycetes</taxon>
        <taxon>Bifidobacteriales</taxon>
        <taxon>Bifidobacteriaceae</taxon>
        <taxon>Gardnerella</taxon>
    </lineage>
</organism>
<dbReference type="AlphaFoldDB" id="A0A133P180"/>
<feature type="compositionally biased region" description="Basic and acidic residues" evidence="1">
    <location>
        <begin position="74"/>
        <end position="90"/>
    </location>
</feature>
<keyword evidence="2" id="KW-0472">Membrane</keyword>
<evidence type="ECO:0000256" key="2">
    <source>
        <dbReference type="SAM" id="Phobius"/>
    </source>
</evidence>
<feature type="region of interest" description="Disordered" evidence="1">
    <location>
        <begin position="1"/>
        <end position="133"/>
    </location>
</feature>
<sequence>ADKKPESKPADKKPAESKPAESKPAEKKPESKPAEKKPEHTDQSHSDHVRQHHAANRSFTKKGKNASGSVHASADSKLDATESGENHESAHVATANKSDSIQSETNGATDNNSANNSAGAAGGTSSKEQTAERATAKELTSKLAVTGSGVVAAVVTFLVLMVSGAITFTARNRRVHAGSNAAVRK</sequence>
<feature type="transmembrane region" description="Helical" evidence="2">
    <location>
        <begin position="143"/>
        <end position="166"/>
    </location>
</feature>
<reference evidence="3 4" key="1">
    <citation type="submission" date="2016-01" db="EMBL/GenBank/DDBJ databases">
        <authorList>
            <person name="Oliw E.H."/>
        </authorList>
    </citation>
    <scope>NUCLEOTIDE SEQUENCE [LARGE SCALE GENOMIC DNA]</scope>
    <source>
        <strain evidence="3 4">PSS_7772B</strain>
    </source>
</reference>
<feature type="compositionally biased region" description="Basic and acidic residues" evidence="1">
    <location>
        <begin position="1"/>
        <end position="49"/>
    </location>
</feature>
<evidence type="ECO:0000313" key="4">
    <source>
        <dbReference type="Proteomes" id="UP000070687"/>
    </source>
</evidence>
<dbReference type="RefSeq" id="WP_196488945.1">
    <property type="nucleotide sequence ID" value="NZ_KQ956837.1"/>
</dbReference>
<dbReference type="PATRIC" id="fig|2702.100.peg.324"/>
<gene>
    <name evidence="3" type="ORF">HMPREF3208_00341</name>
</gene>
<proteinExistence type="predicted"/>
<feature type="compositionally biased region" description="Polar residues" evidence="1">
    <location>
        <begin position="95"/>
        <end position="104"/>
    </location>
</feature>
<name>A0A133P180_GARVA</name>
<keyword evidence="2" id="KW-1133">Transmembrane helix</keyword>
<dbReference type="EMBL" id="LRQB01000014">
    <property type="protein sequence ID" value="KXA22317.1"/>
    <property type="molecule type" value="Genomic_DNA"/>
</dbReference>
<protein>
    <submittedName>
        <fullName evidence="3">LPXTG-motif protein cell wall anchor domain protein</fullName>
    </submittedName>
</protein>
<evidence type="ECO:0000313" key="3">
    <source>
        <dbReference type="EMBL" id="KXA22317.1"/>
    </source>
</evidence>
<dbReference type="Proteomes" id="UP000070687">
    <property type="component" value="Unassembled WGS sequence"/>
</dbReference>